<dbReference type="HOGENOM" id="CLU_2444748_0_0_1"/>
<dbReference type="EMBL" id="CM000126">
    <property type="protein sequence ID" value="EEC70369.1"/>
    <property type="molecule type" value="Genomic_DNA"/>
</dbReference>
<name>B8AC75_ORYSI</name>
<gene>
    <name evidence="2" type="ORF">OsI_01305</name>
</gene>
<dbReference type="Gramene" id="BGIOSGA001933-TA">
    <property type="protein sequence ID" value="BGIOSGA001933-PA"/>
    <property type="gene ID" value="BGIOSGA001933"/>
</dbReference>
<evidence type="ECO:0000256" key="1">
    <source>
        <dbReference type="SAM" id="MobiDB-lite"/>
    </source>
</evidence>
<reference evidence="2 3" key="1">
    <citation type="journal article" date="2005" name="PLoS Biol.">
        <title>The genomes of Oryza sativa: a history of duplications.</title>
        <authorList>
            <person name="Yu J."/>
            <person name="Wang J."/>
            <person name="Lin W."/>
            <person name="Li S."/>
            <person name="Li H."/>
            <person name="Zhou J."/>
            <person name="Ni P."/>
            <person name="Dong W."/>
            <person name="Hu S."/>
            <person name="Zeng C."/>
            <person name="Zhang J."/>
            <person name="Zhang Y."/>
            <person name="Li R."/>
            <person name="Xu Z."/>
            <person name="Li S."/>
            <person name="Li X."/>
            <person name="Zheng H."/>
            <person name="Cong L."/>
            <person name="Lin L."/>
            <person name="Yin J."/>
            <person name="Geng J."/>
            <person name="Li G."/>
            <person name="Shi J."/>
            <person name="Liu J."/>
            <person name="Lv H."/>
            <person name="Li J."/>
            <person name="Wang J."/>
            <person name="Deng Y."/>
            <person name="Ran L."/>
            <person name="Shi X."/>
            <person name="Wang X."/>
            <person name="Wu Q."/>
            <person name="Li C."/>
            <person name="Ren X."/>
            <person name="Wang J."/>
            <person name="Wang X."/>
            <person name="Li D."/>
            <person name="Liu D."/>
            <person name="Zhang X."/>
            <person name="Ji Z."/>
            <person name="Zhao W."/>
            <person name="Sun Y."/>
            <person name="Zhang Z."/>
            <person name="Bao J."/>
            <person name="Han Y."/>
            <person name="Dong L."/>
            <person name="Ji J."/>
            <person name="Chen P."/>
            <person name="Wu S."/>
            <person name="Liu J."/>
            <person name="Xiao Y."/>
            <person name="Bu D."/>
            <person name="Tan J."/>
            <person name="Yang L."/>
            <person name="Ye C."/>
            <person name="Zhang J."/>
            <person name="Xu J."/>
            <person name="Zhou Y."/>
            <person name="Yu Y."/>
            <person name="Zhang B."/>
            <person name="Zhuang S."/>
            <person name="Wei H."/>
            <person name="Liu B."/>
            <person name="Lei M."/>
            <person name="Yu H."/>
            <person name="Li Y."/>
            <person name="Xu H."/>
            <person name="Wei S."/>
            <person name="He X."/>
            <person name="Fang L."/>
            <person name="Zhang Z."/>
            <person name="Zhang Y."/>
            <person name="Huang X."/>
            <person name="Su Z."/>
            <person name="Tong W."/>
            <person name="Li J."/>
            <person name="Tong Z."/>
            <person name="Li S."/>
            <person name="Ye J."/>
            <person name="Wang L."/>
            <person name="Fang L."/>
            <person name="Lei T."/>
            <person name="Chen C."/>
            <person name="Chen H."/>
            <person name="Xu Z."/>
            <person name="Li H."/>
            <person name="Huang H."/>
            <person name="Zhang F."/>
            <person name="Xu H."/>
            <person name="Li N."/>
            <person name="Zhao C."/>
            <person name="Li S."/>
            <person name="Dong L."/>
            <person name="Huang Y."/>
            <person name="Li L."/>
            <person name="Xi Y."/>
            <person name="Qi Q."/>
            <person name="Li W."/>
            <person name="Zhang B."/>
            <person name="Hu W."/>
            <person name="Zhang Y."/>
            <person name="Tian X."/>
            <person name="Jiao Y."/>
            <person name="Liang X."/>
            <person name="Jin J."/>
            <person name="Gao L."/>
            <person name="Zheng W."/>
            <person name="Hao B."/>
            <person name="Liu S."/>
            <person name="Wang W."/>
            <person name="Yuan L."/>
            <person name="Cao M."/>
            <person name="McDermott J."/>
            <person name="Samudrala R."/>
            <person name="Wang J."/>
            <person name="Wong G.K."/>
            <person name="Yang H."/>
        </authorList>
    </citation>
    <scope>NUCLEOTIDE SEQUENCE [LARGE SCALE GENOMIC DNA]</scope>
    <source>
        <strain evidence="3">cv. 93-11</strain>
    </source>
</reference>
<keyword evidence="3" id="KW-1185">Reference proteome</keyword>
<accession>B8AC75</accession>
<dbReference type="Proteomes" id="UP000007015">
    <property type="component" value="Chromosome 1"/>
</dbReference>
<dbReference type="AlphaFoldDB" id="B8AC75"/>
<protein>
    <submittedName>
        <fullName evidence="2">Uncharacterized protein</fullName>
    </submittedName>
</protein>
<evidence type="ECO:0000313" key="3">
    <source>
        <dbReference type="Proteomes" id="UP000007015"/>
    </source>
</evidence>
<feature type="region of interest" description="Disordered" evidence="1">
    <location>
        <begin position="1"/>
        <end position="44"/>
    </location>
</feature>
<organism evidence="2 3">
    <name type="scientific">Oryza sativa subsp. indica</name>
    <name type="common">Rice</name>
    <dbReference type="NCBI Taxonomy" id="39946"/>
    <lineage>
        <taxon>Eukaryota</taxon>
        <taxon>Viridiplantae</taxon>
        <taxon>Streptophyta</taxon>
        <taxon>Embryophyta</taxon>
        <taxon>Tracheophyta</taxon>
        <taxon>Spermatophyta</taxon>
        <taxon>Magnoliopsida</taxon>
        <taxon>Liliopsida</taxon>
        <taxon>Poales</taxon>
        <taxon>Poaceae</taxon>
        <taxon>BOP clade</taxon>
        <taxon>Oryzoideae</taxon>
        <taxon>Oryzeae</taxon>
        <taxon>Oryzinae</taxon>
        <taxon>Oryza</taxon>
        <taxon>Oryza sativa</taxon>
    </lineage>
</organism>
<evidence type="ECO:0000313" key="2">
    <source>
        <dbReference type="EMBL" id="EEC70369.1"/>
    </source>
</evidence>
<proteinExistence type="predicted"/>
<sequence length="90" mass="9552">MAIADVTPPRAGSEDTEVETGSHVSQAEQSPVPVEHEEGEEEEVGLELTLGFQPLVVRASRRPSSAEARCDLSGLSAESSRIGLRLELPA</sequence>